<comment type="similarity">
    <text evidence="1">Belongs to the casein kinase 2 subunit beta family.</text>
</comment>
<proteinExistence type="inferred from homology"/>
<dbReference type="GO" id="GO:0031213">
    <property type="term" value="C:RSF complex"/>
    <property type="evidence" value="ECO:0007669"/>
    <property type="project" value="InterPro"/>
</dbReference>
<reference evidence="4" key="1">
    <citation type="submission" date="2023-03" db="EMBL/GenBank/DDBJ databases">
        <title>Mating type loci evolution in Malassezia.</title>
        <authorList>
            <person name="Coelho M.A."/>
        </authorList>
    </citation>
    <scope>NUCLEOTIDE SEQUENCE</scope>
    <source>
        <strain evidence="4">CBS 7876</strain>
    </source>
</reference>
<evidence type="ECO:0000256" key="1">
    <source>
        <dbReference type="ARBA" id="ARBA00006941"/>
    </source>
</evidence>
<accession>A0AAF0IQI6</accession>
<feature type="region of interest" description="Disordered" evidence="3">
    <location>
        <begin position="291"/>
        <end position="317"/>
    </location>
</feature>
<sequence length="665" mass="76826">MRRNWKYAAICQFLITFDEALQLDGFQTQHLEDAFDRMDIEALSLLFFKLLQALTRDRHLAKDNWQQALRREWEWRADEATPLVLGTDDEPLDWSSLTLDSQLDTLHALCEWQLERPDRLRRLVGTDGDAVSWRVDPAGWDREGNTYWLFDDNRLWVQRAPPRPRKRKAPPPKKPVKKRAAPPPRRGGRRSSRLSRDAEWEPVPAEILKPEDVFDSDSELSNPPSEEEPEEFIEFETQCVSLDDWKRFLERFASSKHPDERVLHTYLAKEVYPRVEEVLLAEQRKQALEEAMQHRKRSSRIAMKESEREEREREINEVRAQREAAAAALAEERARLAREEAERSARRSREERLRDREERILARERRFQERSRSHTPHLAGERDTTTAATNPRSDSDWYLHCEVCGANAQSPPGEENVVACERCERTAEPLMPQKGADITSVPQQVPSETGPQGHTSNLPPNEPTGMPAPSLATELGEEEEIYGHQYFAEVAEDFIEDDFNLTGLNFLVPFYKEALEMILDIEPQEDSLKIPDVSIVESSAELLYGLIHQRYILTRQGMQQMVRAFFGTTFPHLLMQCYRDLAPSIIAALPPPTSDEQPQDMQADESMDAPKPSALTPARLGRKPPHPGIYIPRIYGFRVSEFATSGPRMQWMRERPHSLAELEQT</sequence>
<comment type="function">
    <text evidence="2">Regulatory subunit of casein kinase II/CK2. As part of the kinase complex regulates the basal catalytic activity of the alpha subunit a constitutively active serine/threonine-protein kinase that phosphorylates a large number of substrates containing acidic residues C-terminal to the phosphorylated serine or threonine.</text>
</comment>
<feature type="compositionally biased region" description="Basic residues" evidence="3">
    <location>
        <begin position="162"/>
        <end position="193"/>
    </location>
</feature>
<organism evidence="4 5">
    <name type="scientific">Malassezia obtusa</name>
    <dbReference type="NCBI Taxonomy" id="76774"/>
    <lineage>
        <taxon>Eukaryota</taxon>
        <taxon>Fungi</taxon>
        <taxon>Dikarya</taxon>
        <taxon>Basidiomycota</taxon>
        <taxon>Ustilaginomycotina</taxon>
        <taxon>Malasseziomycetes</taxon>
        <taxon>Malasseziales</taxon>
        <taxon>Malasseziaceae</taxon>
        <taxon>Malassezia</taxon>
    </lineage>
</organism>
<gene>
    <name evidence="4" type="primary">CKB1</name>
    <name evidence="4" type="ORF">MOBT1_000286</name>
</gene>
<protein>
    <submittedName>
        <fullName evidence="4">Casein kinase 2 regulatory subunit</fullName>
    </submittedName>
</protein>
<name>A0AAF0IQI6_9BASI</name>
<dbReference type="SMART" id="SM01085">
    <property type="entry name" value="CK_II_beta"/>
    <property type="match status" value="1"/>
</dbReference>
<evidence type="ECO:0000256" key="3">
    <source>
        <dbReference type="SAM" id="MobiDB-lite"/>
    </source>
</evidence>
<keyword evidence="5" id="KW-1185">Reference proteome</keyword>
<evidence type="ECO:0000313" key="4">
    <source>
        <dbReference type="EMBL" id="WFD01610.1"/>
    </source>
</evidence>
<dbReference type="InterPro" id="IPR000704">
    <property type="entry name" value="Casein_kinase_II_reg-sub"/>
</dbReference>
<dbReference type="InterPro" id="IPR028938">
    <property type="entry name" value="Rsf1-like"/>
</dbReference>
<dbReference type="EMBL" id="CP119934">
    <property type="protein sequence ID" value="WFD01610.1"/>
    <property type="molecule type" value="Genomic_DNA"/>
</dbReference>
<dbReference type="Proteomes" id="UP001214603">
    <property type="component" value="Chromosome 1"/>
</dbReference>
<evidence type="ECO:0000256" key="2">
    <source>
        <dbReference type="ARBA" id="ARBA00045899"/>
    </source>
</evidence>
<dbReference type="PRINTS" id="PR00472">
    <property type="entry name" value="CASNKINASEII"/>
</dbReference>
<dbReference type="InterPro" id="IPR016149">
    <property type="entry name" value="Casein_kin_II_reg-sub_N"/>
</dbReference>
<feature type="compositionally biased region" description="Basic and acidic residues" evidence="3">
    <location>
        <begin position="302"/>
        <end position="317"/>
    </location>
</feature>
<dbReference type="AlphaFoldDB" id="A0AAF0IQI6"/>
<dbReference type="GO" id="GO:0006355">
    <property type="term" value="P:regulation of DNA-templated transcription"/>
    <property type="evidence" value="ECO:0007669"/>
    <property type="project" value="InterPro"/>
</dbReference>
<feature type="region of interest" description="Disordered" evidence="3">
    <location>
        <begin position="365"/>
        <end position="393"/>
    </location>
</feature>
<dbReference type="Pfam" id="PF01214">
    <property type="entry name" value="CK_II_beta"/>
    <property type="match status" value="1"/>
</dbReference>
<feature type="region of interest" description="Disordered" evidence="3">
    <location>
        <begin position="588"/>
        <end position="626"/>
    </location>
</feature>
<dbReference type="GO" id="GO:0005956">
    <property type="term" value="C:protein kinase CK2 complex"/>
    <property type="evidence" value="ECO:0007669"/>
    <property type="project" value="InterPro"/>
</dbReference>
<dbReference type="SUPFAM" id="SSF57798">
    <property type="entry name" value="Casein kinase II beta subunit"/>
    <property type="match status" value="1"/>
</dbReference>
<feature type="region of interest" description="Disordered" evidence="3">
    <location>
        <begin position="432"/>
        <end position="464"/>
    </location>
</feature>
<dbReference type="GO" id="GO:0019887">
    <property type="term" value="F:protein kinase regulator activity"/>
    <property type="evidence" value="ECO:0007669"/>
    <property type="project" value="InterPro"/>
</dbReference>
<dbReference type="Gene3D" id="1.10.1820.10">
    <property type="entry name" value="protein kinase ck2 holoenzyme, chain C, domain 1"/>
    <property type="match status" value="1"/>
</dbReference>
<evidence type="ECO:0000313" key="5">
    <source>
        <dbReference type="Proteomes" id="UP001214603"/>
    </source>
</evidence>
<feature type="compositionally biased region" description="Polar residues" evidence="3">
    <location>
        <begin position="440"/>
        <end position="459"/>
    </location>
</feature>
<feature type="region of interest" description="Disordered" evidence="3">
    <location>
        <begin position="160"/>
        <end position="231"/>
    </location>
</feature>
<dbReference type="InterPro" id="IPR035991">
    <property type="entry name" value="Casein_kinase_II_beta-like"/>
</dbReference>
<dbReference type="PANTHER" id="PTHR14296">
    <property type="entry name" value="REMODELING AND SPACING FACTOR 1"/>
    <property type="match status" value="1"/>
</dbReference>
<dbReference type="PANTHER" id="PTHR14296:SF3">
    <property type="entry name" value="DIKAR, ISOFORM F"/>
    <property type="match status" value="1"/>
</dbReference>